<evidence type="ECO:0000313" key="12">
    <source>
        <dbReference type="Proteomes" id="UP000007383"/>
    </source>
</evidence>
<protein>
    <recommendedName>
        <fullName evidence="9">Multidrug-efflux transporter</fullName>
    </recommendedName>
</protein>
<dbReference type="KEGG" id="sfc:Spiaf_2681"/>
<feature type="transmembrane region" description="Helical" evidence="10">
    <location>
        <begin position="402"/>
        <end position="424"/>
    </location>
</feature>
<keyword evidence="3" id="KW-0050">Antiport</keyword>
<evidence type="ECO:0000256" key="5">
    <source>
        <dbReference type="ARBA" id="ARBA00022692"/>
    </source>
</evidence>
<feature type="transmembrane region" description="Helical" evidence="10">
    <location>
        <begin position="372"/>
        <end position="390"/>
    </location>
</feature>
<feature type="transmembrane region" description="Helical" evidence="10">
    <location>
        <begin position="60"/>
        <end position="81"/>
    </location>
</feature>
<dbReference type="GO" id="GO:0015297">
    <property type="term" value="F:antiporter activity"/>
    <property type="evidence" value="ECO:0007669"/>
    <property type="project" value="UniProtKB-KW"/>
</dbReference>
<name>H9UMG4_SPIAZ</name>
<dbReference type="RefSeq" id="WP_014456689.1">
    <property type="nucleotide sequence ID" value="NC_017098.1"/>
</dbReference>
<dbReference type="CDD" id="cd13133">
    <property type="entry name" value="MATE_like_7"/>
    <property type="match status" value="1"/>
</dbReference>
<sequence>MQSRTDLRQKPLPPVSTRRLLAMAVPIILSQATETVMMFADRLFLSRVSLVHLAAGMSGGLASFVFGAVFIGMAGYMNTLVAHCYGSGRREDGVHAASQGLYLALGAYPIILLLIPLISPLFRVIGHSPAQVALETPYFGLLMSGSIFVLLRSVFAGYFTGIGHTRLVLAANATGMVINVPLNWLLIFGVGPFPELGIVGAALGTIGGSATAAGVLIVAFLRRPEVRTVRREEGLSGLLRFRRDLFGRLLRFGFPVGFEMFLNVFAFNLFLQLMHAYSELVAAAITIVFSFDIVSFIPMVGMGVAVSALVGQEQGAGRPEGARKVTRLALRMTLGYAILMGLVFVFGAPWLTALFAPGSDAFSREVEALARIMLRMAALYTMADATQLVFAGSLRGAGDTRAVMVINSSLHWLMAVLAVVGIVWLRLDPLVMWGLFIGSLIVIGVGMILRYRTGRWESIRLLEYPSRDGLPSDPYEDAWRAVPLEIPEI</sequence>
<dbReference type="HOGENOM" id="CLU_012893_6_5_12"/>
<dbReference type="AlphaFoldDB" id="H9UMG4"/>
<dbReference type="PANTHER" id="PTHR43298:SF2">
    <property type="entry name" value="FMN_FAD EXPORTER YEEO-RELATED"/>
    <property type="match status" value="1"/>
</dbReference>
<keyword evidence="6 10" id="KW-1133">Transmembrane helix</keyword>
<comment type="subcellular location">
    <subcellularLocation>
        <location evidence="1">Cell membrane</location>
        <topology evidence="1">Multi-pass membrane protein</topology>
    </subcellularLocation>
</comment>
<dbReference type="OrthoDB" id="62420at2"/>
<accession>H9UMG4</accession>
<keyword evidence="2" id="KW-0813">Transport</keyword>
<proteinExistence type="predicted"/>
<evidence type="ECO:0000256" key="1">
    <source>
        <dbReference type="ARBA" id="ARBA00004651"/>
    </source>
</evidence>
<feature type="transmembrane region" description="Helical" evidence="10">
    <location>
        <begin position="332"/>
        <end position="352"/>
    </location>
</feature>
<feature type="transmembrane region" description="Helical" evidence="10">
    <location>
        <begin position="283"/>
        <end position="311"/>
    </location>
</feature>
<evidence type="ECO:0000256" key="7">
    <source>
        <dbReference type="ARBA" id="ARBA00023065"/>
    </source>
</evidence>
<feature type="transmembrane region" description="Helical" evidence="10">
    <location>
        <begin position="196"/>
        <end position="221"/>
    </location>
</feature>
<dbReference type="EMBL" id="CP003282">
    <property type="protein sequence ID" value="AFG38707.1"/>
    <property type="molecule type" value="Genomic_DNA"/>
</dbReference>
<dbReference type="GO" id="GO:0006811">
    <property type="term" value="P:monoatomic ion transport"/>
    <property type="evidence" value="ECO:0007669"/>
    <property type="project" value="UniProtKB-KW"/>
</dbReference>
<dbReference type="InterPro" id="IPR002528">
    <property type="entry name" value="MATE_fam"/>
</dbReference>
<dbReference type="InterPro" id="IPR048279">
    <property type="entry name" value="MdtK-like"/>
</dbReference>
<evidence type="ECO:0000256" key="9">
    <source>
        <dbReference type="ARBA" id="ARBA00031636"/>
    </source>
</evidence>
<dbReference type="GO" id="GO:0042910">
    <property type="term" value="F:xenobiotic transmembrane transporter activity"/>
    <property type="evidence" value="ECO:0007669"/>
    <property type="project" value="InterPro"/>
</dbReference>
<feature type="transmembrane region" description="Helical" evidence="10">
    <location>
        <begin position="20"/>
        <end position="40"/>
    </location>
</feature>
<dbReference type="Pfam" id="PF01554">
    <property type="entry name" value="MatE"/>
    <property type="match status" value="2"/>
</dbReference>
<keyword evidence="4" id="KW-1003">Cell membrane</keyword>
<feature type="transmembrane region" description="Helical" evidence="10">
    <location>
        <begin position="167"/>
        <end position="190"/>
    </location>
</feature>
<dbReference type="Proteomes" id="UP000007383">
    <property type="component" value="Chromosome"/>
</dbReference>
<keyword evidence="8 10" id="KW-0472">Membrane</keyword>
<evidence type="ECO:0000313" key="11">
    <source>
        <dbReference type="EMBL" id="AFG38707.1"/>
    </source>
</evidence>
<keyword evidence="12" id="KW-1185">Reference proteome</keyword>
<feature type="transmembrane region" description="Helical" evidence="10">
    <location>
        <begin position="430"/>
        <end position="451"/>
    </location>
</feature>
<dbReference type="InterPro" id="IPR050222">
    <property type="entry name" value="MATE_MdtK"/>
</dbReference>
<evidence type="ECO:0000256" key="3">
    <source>
        <dbReference type="ARBA" id="ARBA00022449"/>
    </source>
</evidence>
<feature type="transmembrane region" description="Helical" evidence="10">
    <location>
        <begin position="138"/>
        <end position="160"/>
    </location>
</feature>
<evidence type="ECO:0000256" key="10">
    <source>
        <dbReference type="SAM" id="Phobius"/>
    </source>
</evidence>
<dbReference type="PIRSF" id="PIRSF006603">
    <property type="entry name" value="DinF"/>
    <property type="match status" value="1"/>
</dbReference>
<dbReference type="GO" id="GO:0005886">
    <property type="term" value="C:plasma membrane"/>
    <property type="evidence" value="ECO:0007669"/>
    <property type="project" value="UniProtKB-SubCell"/>
</dbReference>
<dbReference type="STRING" id="889378.Spiaf_2681"/>
<evidence type="ECO:0000256" key="4">
    <source>
        <dbReference type="ARBA" id="ARBA00022475"/>
    </source>
</evidence>
<dbReference type="NCBIfam" id="TIGR00797">
    <property type="entry name" value="matE"/>
    <property type="match status" value="1"/>
</dbReference>
<keyword evidence="5 10" id="KW-0812">Transmembrane</keyword>
<dbReference type="eggNOG" id="COG0534">
    <property type="taxonomic scope" value="Bacteria"/>
</dbReference>
<feature type="transmembrane region" description="Helical" evidence="10">
    <location>
        <begin position="249"/>
        <end position="271"/>
    </location>
</feature>
<gene>
    <name evidence="11" type="ordered locus">Spiaf_2681</name>
</gene>
<organism evidence="11 12">
    <name type="scientific">Spirochaeta africana (strain ATCC 700263 / DSM 8902 / Z-7692)</name>
    <dbReference type="NCBI Taxonomy" id="889378"/>
    <lineage>
        <taxon>Bacteria</taxon>
        <taxon>Pseudomonadati</taxon>
        <taxon>Spirochaetota</taxon>
        <taxon>Spirochaetia</taxon>
        <taxon>Spirochaetales</taxon>
        <taxon>Spirochaetaceae</taxon>
        <taxon>Spirochaeta</taxon>
    </lineage>
</organism>
<dbReference type="PATRIC" id="fig|889378.3.peg.2655"/>
<evidence type="ECO:0000256" key="6">
    <source>
        <dbReference type="ARBA" id="ARBA00022989"/>
    </source>
</evidence>
<evidence type="ECO:0000256" key="8">
    <source>
        <dbReference type="ARBA" id="ARBA00023136"/>
    </source>
</evidence>
<keyword evidence="7" id="KW-0406">Ion transport</keyword>
<reference evidence="12" key="1">
    <citation type="journal article" date="2013" name="Stand. Genomic Sci.">
        <title>Complete genome sequence of the halophilic bacterium Spirochaeta africana type strain (Z-7692(T)) from the alkaline Lake Magadi in the East African Rift.</title>
        <authorList>
            <person name="Liolos K."/>
            <person name="Abt B."/>
            <person name="Scheuner C."/>
            <person name="Teshima H."/>
            <person name="Held B."/>
            <person name="Lapidus A."/>
            <person name="Nolan M."/>
            <person name="Lucas S."/>
            <person name="Deshpande S."/>
            <person name="Cheng J.F."/>
            <person name="Tapia R."/>
            <person name="Goodwin L.A."/>
            <person name="Pitluck S."/>
            <person name="Pagani I."/>
            <person name="Ivanova N."/>
            <person name="Mavromatis K."/>
            <person name="Mikhailova N."/>
            <person name="Huntemann M."/>
            <person name="Pati A."/>
            <person name="Chen A."/>
            <person name="Palaniappan K."/>
            <person name="Land M."/>
            <person name="Rohde M."/>
            <person name="Tindall B.J."/>
            <person name="Detter J.C."/>
            <person name="Goker M."/>
            <person name="Bristow J."/>
            <person name="Eisen J.A."/>
            <person name="Markowitz V."/>
            <person name="Hugenholtz P."/>
            <person name="Woyke T."/>
            <person name="Klenk H.P."/>
            <person name="Kyrpides N.C."/>
        </authorList>
    </citation>
    <scope>NUCLEOTIDE SEQUENCE</scope>
    <source>
        <strain evidence="12">ATCC 700263 / DSM 8902 / Z-7692</strain>
    </source>
</reference>
<feature type="transmembrane region" description="Helical" evidence="10">
    <location>
        <begin position="101"/>
        <end position="118"/>
    </location>
</feature>
<dbReference type="PANTHER" id="PTHR43298">
    <property type="entry name" value="MULTIDRUG RESISTANCE PROTEIN NORM-RELATED"/>
    <property type="match status" value="1"/>
</dbReference>
<evidence type="ECO:0000256" key="2">
    <source>
        <dbReference type="ARBA" id="ARBA00022448"/>
    </source>
</evidence>